<organism evidence="1 2">
    <name type="scientific">Mycobacterium phage Spike509</name>
    <dbReference type="NCBI Taxonomy" id="1567452"/>
    <lineage>
        <taxon>Viruses</taxon>
        <taxon>Duplodnaviria</taxon>
        <taxon>Heunggongvirae</taxon>
        <taxon>Uroviricota</taxon>
        <taxon>Caudoviricetes</taxon>
        <taxon>Microwolfvirus</taxon>
        <taxon>Mycobacterium phage Bxz2</taxon>
    </lineage>
</organism>
<gene>
    <name evidence="1" type="ORF">PBI_SPIKE509_38</name>
</gene>
<dbReference type="EMBL" id="KP017311">
    <property type="protein sequence ID" value="AJA41821.1"/>
    <property type="molecule type" value="Genomic_DNA"/>
</dbReference>
<proteinExistence type="predicted"/>
<evidence type="ECO:0000313" key="1">
    <source>
        <dbReference type="EMBL" id="AJA41821.1"/>
    </source>
</evidence>
<sequence length="43" mass="4796">MKISGLIVELQKALTNLGDLPLEDDIELLFNLQRGTLRLSISN</sequence>
<name>A0A0A7RT41_BPMB2</name>
<reference evidence="1 2" key="1">
    <citation type="submission" date="2014-10" db="EMBL/GenBank/DDBJ databases">
        <authorList>
            <person name="Batty M."/>
            <person name="Bermudez J."/>
            <person name="Birge J."/>
            <person name="Bukant S.K."/>
            <person name="Carr K.E."/>
            <person name="Coghlan K."/>
            <person name="Dasiuk E.A."/>
            <person name="Freeman C."/>
            <person name="Freitas V."/>
            <person name="Fudge K.A."/>
            <person name="Gries J."/>
            <person name="Grome K."/>
            <person name="Guilford N.C."/>
            <person name="Hirsch A.L."/>
            <person name="Ibele A."/>
            <person name="Jensen-Cody C.W."/>
            <person name="Jones M."/>
            <person name="Jones J.E."/>
            <person name="Jordan T.K."/>
            <person name="Kangas L."/>
            <person name="Karam A."/>
            <person name="Kozlov A.V."/>
            <person name="LeTendre N."/>
            <person name="Massie A."/>
            <person name="Matern J."/>
            <person name="Moe R."/>
            <person name="Montoya N.R."/>
            <person name="Moran M."/>
            <person name="Murphy A.M."/>
            <person name="Neelay O."/>
            <person name="Obrinsky T."/>
            <person name="Parker J."/>
            <person name="Price K."/>
            <person name="Raygoza P.M."/>
            <person name="Reese B."/>
            <person name="Shafer A."/>
            <person name="Shellooe L.T."/>
            <person name="Uppendahl K."/>
            <person name="Van Deynze B."/>
            <person name="Wiest K."/>
            <person name="Xun H."/>
            <person name="Young C."/>
            <person name="Ettinger A.-S.H."/>
            <person name="Haydock J."/>
            <person name="Poxleitner M.K."/>
            <person name="Anders K.R."/>
            <person name="Serrano M.G."/>
            <person name="Buck G."/>
            <person name="Lee V."/>
            <person name="Wang Y."/>
            <person name="Carvalho R."/>
            <person name="Voegtly L."/>
            <person name="Shi R."/>
            <person name="Duckworth R."/>
            <person name="Johnson A."/>
            <person name="Loviza R."/>
            <person name="Walstead R."/>
            <person name="Shah Z."/>
            <person name="Kiflezghi M."/>
            <person name="Wade K."/>
            <person name="Braun M.A."/>
            <person name="Delesalle V.A."/>
            <person name="Hughes L.E."/>
            <person name="Ware V.C."/>
            <person name="Bradley K.W."/>
            <person name="Barker L.P."/>
            <person name="Asai D.J."/>
            <person name="Bowman C.A."/>
            <person name="Russell D.A."/>
            <person name="Pope W.H."/>
            <person name="Jacobs-Sera D."/>
            <person name="Hendrix R.W."/>
            <person name="Hatfull G.F."/>
        </authorList>
    </citation>
    <scope>NUCLEOTIDE SEQUENCE [LARGE SCALE GENOMIC DNA]</scope>
</reference>
<protein>
    <submittedName>
        <fullName evidence="1">Uncharacterized protein</fullName>
    </submittedName>
</protein>
<dbReference type="Proteomes" id="UP000031068">
    <property type="component" value="Segment"/>
</dbReference>
<accession>A0A0A7RT41</accession>
<evidence type="ECO:0000313" key="2">
    <source>
        <dbReference type="Proteomes" id="UP000031068"/>
    </source>
</evidence>